<dbReference type="EMBL" id="BEYU01000015">
    <property type="protein sequence ID" value="GBG25743.1"/>
    <property type="molecule type" value="Genomic_DNA"/>
</dbReference>
<feature type="compositionally biased region" description="Low complexity" evidence="5">
    <location>
        <begin position="361"/>
        <end position="374"/>
    </location>
</feature>
<dbReference type="SMART" id="SM00212">
    <property type="entry name" value="UBCc"/>
    <property type="match status" value="1"/>
</dbReference>
<evidence type="ECO:0000259" key="6">
    <source>
        <dbReference type="PROSITE" id="PS50127"/>
    </source>
</evidence>
<feature type="compositionally biased region" description="Low complexity" evidence="5">
    <location>
        <begin position="187"/>
        <end position="224"/>
    </location>
</feature>
<accession>A0A2R5GB09</accession>
<keyword evidence="1" id="KW-0808">Transferase</keyword>
<feature type="compositionally biased region" description="Acidic residues" evidence="5">
    <location>
        <begin position="250"/>
        <end position="261"/>
    </location>
</feature>
<dbReference type="PROSITE" id="PS50127">
    <property type="entry name" value="UBC_2"/>
    <property type="match status" value="1"/>
</dbReference>
<feature type="compositionally biased region" description="Basic and acidic residues" evidence="5">
    <location>
        <begin position="262"/>
        <end position="275"/>
    </location>
</feature>
<dbReference type="InterPro" id="IPR050113">
    <property type="entry name" value="Ub_conjugating_enzyme"/>
</dbReference>
<proteinExistence type="inferred from homology"/>
<dbReference type="Proteomes" id="UP000241890">
    <property type="component" value="Unassembled WGS sequence"/>
</dbReference>
<feature type="region of interest" description="Disordered" evidence="5">
    <location>
        <begin position="187"/>
        <end position="392"/>
    </location>
</feature>
<keyword evidence="2 4" id="KW-0833">Ubl conjugation pathway</keyword>
<reference evidence="7 8" key="1">
    <citation type="submission" date="2017-12" db="EMBL/GenBank/DDBJ databases">
        <title>Sequencing, de novo assembly and annotation of complete genome of a new Thraustochytrid species, strain FCC1311.</title>
        <authorList>
            <person name="Sedici K."/>
            <person name="Godart F."/>
            <person name="Aiese Cigliano R."/>
            <person name="Sanseverino W."/>
            <person name="Barakat M."/>
            <person name="Ortet P."/>
            <person name="Marechal E."/>
            <person name="Cagnac O."/>
            <person name="Amato A."/>
        </authorList>
    </citation>
    <scope>NUCLEOTIDE SEQUENCE [LARGE SCALE GENOMIC DNA]</scope>
</reference>
<dbReference type="InterPro" id="IPR016135">
    <property type="entry name" value="UBQ-conjugating_enzyme/RWD"/>
</dbReference>
<dbReference type="PANTHER" id="PTHR24067">
    <property type="entry name" value="UBIQUITIN-CONJUGATING ENZYME E2"/>
    <property type="match status" value="1"/>
</dbReference>
<evidence type="ECO:0000313" key="7">
    <source>
        <dbReference type="EMBL" id="GBG25743.1"/>
    </source>
</evidence>
<dbReference type="PROSITE" id="PS00183">
    <property type="entry name" value="UBC_1"/>
    <property type="match status" value="1"/>
</dbReference>
<dbReference type="Pfam" id="PF00179">
    <property type="entry name" value="UQ_con"/>
    <property type="match status" value="1"/>
</dbReference>
<dbReference type="InterPro" id="IPR023313">
    <property type="entry name" value="UBQ-conjugating_AS"/>
</dbReference>
<feature type="compositionally biased region" description="Acidic residues" evidence="5">
    <location>
        <begin position="225"/>
        <end position="241"/>
    </location>
</feature>
<dbReference type="AlphaFoldDB" id="A0A2R5GB09"/>
<evidence type="ECO:0000256" key="1">
    <source>
        <dbReference type="ARBA" id="ARBA00022679"/>
    </source>
</evidence>
<evidence type="ECO:0000256" key="2">
    <source>
        <dbReference type="ARBA" id="ARBA00022786"/>
    </source>
</evidence>
<evidence type="ECO:0000313" key="8">
    <source>
        <dbReference type="Proteomes" id="UP000241890"/>
    </source>
</evidence>
<feature type="compositionally biased region" description="Basic and acidic residues" evidence="5">
    <location>
        <begin position="376"/>
        <end position="392"/>
    </location>
</feature>
<dbReference type="GO" id="GO:0005524">
    <property type="term" value="F:ATP binding"/>
    <property type="evidence" value="ECO:0007669"/>
    <property type="project" value="UniProtKB-UniRule"/>
</dbReference>
<gene>
    <name evidence="7" type="ORF">FCC1311_019622</name>
</gene>
<protein>
    <submittedName>
        <fullName evidence="7">Ubiquitin-conjugating enzyme E2 E2</fullName>
    </submittedName>
</protein>
<feature type="compositionally biased region" description="Low complexity" evidence="5">
    <location>
        <begin position="289"/>
        <end position="302"/>
    </location>
</feature>
<dbReference type="InterPro" id="IPR000608">
    <property type="entry name" value="UBC"/>
</dbReference>
<sequence length="392" mass="42535">MAHKPSKRRPDTLVSREFYNLRRKPRSNYFQVHDCVNNDVTAWDVFIIGPPGTAYQNGIYRAVMRFPDSYPMEPPSIQFSCKMYHPNIYRDGKVCISTLQCPPRGELGANFSEYWRPVLGAEQALLSVVSLLSDPNVNDPANQYAAQLWVVNRPLFDLKCEELARESRKSVPRDFIAPVVAHLNSEAAPASSSSSSSSSSSKSSQAAGANQQENNNGPATAAAAEDSEAEVEYVYSDDEDAAAWTMREGDDVEEDGDDDETDHGAGTRSVDERFSKVANGSDGNGHGHGSANANGAPSQRSSSSEESKTGENIDVEETTTSTVNMEKTPSSESMVAMKRKRSSDASLSSEEVRGSAPVLTSPNSASSAMASPRPDQIVHIEQTGKRRKQDAA</sequence>
<dbReference type="SUPFAM" id="SSF54495">
    <property type="entry name" value="UBC-like"/>
    <property type="match status" value="1"/>
</dbReference>
<keyword evidence="4" id="KW-0547">Nucleotide-binding</keyword>
<feature type="compositionally biased region" description="Polar residues" evidence="5">
    <location>
        <begin position="318"/>
        <end position="333"/>
    </location>
</feature>
<dbReference type="Gene3D" id="3.10.110.10">
    <property type="entry name" value="Ubiquitin Conjugating Enzyme"/>
    <property type="match status" value="1"/>
</dbReference>
<dbReference type="GO" id="GO:0016740">
    <property type="term" value="F:transferase activity"/>
    <property type="evidence" value="ECO:0007669"/>
    <property type="project" value="UniProtKB-KW"/>
</dbReference>
<evidence type="ECO:0000256" key="5">
    <source>
        <dbReference type="SAM" id="MobiDB-lite"/>
    </source>
</evidence>
<keyword evidence="4" id="KW-0067">ATP-binding</keyword>
<dbReference type="InParanoid" id="A0A2R5GB09"/>
<feature type="active site" description="Glycyl thioester intermediate" evidence="3">
    <location>
        <position position="95"/>
    </location>
</feature>
<evidence type="ECO:0000256" key="4">
    <source>
        <dbReference type="RuleBase" id="RU362109"/>
    </source>
</evidence>
<comment type="caution">
    <text evidence="7">The sequence shown here is derived from an EMBL/GenBank/DDBJ whole genome shotgun (WGS) entry which is preliminary data.</text>
</comment>
<keyword evidence="8" id="KW-1185">Reference proteome</keyword>
<name>A0A2R5GB09_9STRA</name>
<evidence type="ECO:0000256" key="3">
    <source>
        <dbReference type="PROSITE-ProRule" id="PRU10133"/>
    </source>
</evidence>
<feature type="domain" description="UBC core" evidence="6">
    <location>
        <begin position="9"/>
        <end position="169"/>
    </location>
</feature>
<organism evidence="7 8">
    <name type="scientific">Hondaea fermentalgiana</name>
    <dbReference type="NCBI Taxonomy" id="2315210"/>
    <lineage>
        <taxon>Eukaryota</taxon>
        <taxon>Sar</taxon>
        <taxon>Stramenopiles</taxon>
        <taxon>Bigyra</taxon>
        <taxon>Labyrinthulomycetes</taxon>
        <taxon>Thraustochytrida</taxon>
        <taxon>Thraustochytriidae</taxon>
        <taxon>Hondaea</taxon>
    </lineage>
</organism>
<dbReference type="OrthoDB" id="19692at2759"/>
<comment type="similarity">
    <text evidence="4">Belongs to the ubiquitin-conjugating enzyme family.</text>
</comment>